<keyword evidence="1" id="KW-0805">Transcription regulation</keyword>
<dbReference type="InterPro" id="IPR020449">
    <property type="entry name" value="Tscrpt_reg_AraC-type_HTH"/>
</dbReference>
<reference evidence="5 6" key="1">
    <citation type="submission" date="2018-11" db="EMBL/GenBank/DDBJ databases">
        <title>Genome sequencing of Paenibacillus sp. KCOM 3021 (= ChDC PVNT-B20).</title>
        <authorList>
            <person name="Kook J.-K."/>
            <person name="Park S.-N."/>
            <person name="Lim Y.K."/>
        </authorList>
    </citation>
    <scope>NUCLEOTIDE SEQUENCE [LARGE SCALE GENOMIC DNA]</scope>
    <source>
        <strain evidence="5 6">KCOM 3021</strain>
    </source>
</reference>
<evidence type="ECO:0000313" key="5">
    <source>
        <dbReference type="EMBL" id="RRJ62860.1"/>
    </source>
</evidence>
<dbReference type="PANTHER" id="PTHR43280:SF2">
    <property type="entry name" value="HTH-TYPE TRANSCRIPTIONAL REGULATOR EXSA"/>
    <property type="match status" value="1"/>
</dbReference>
<keyword evidence="2" id="KW-0238">DNA-binding</keyword>
<evidence type="ECO:0000256" key="1">
    <source>
        <dbReference type="ARBA" id="ARBA00023015"/>
    </source>
</evidence>
<name>A0A3P3TYF1_9BACL</name>
<keyword evidence="3" id="KW-0804">Transcription</keyword>
<dbReference type="SUPFAM" id="SSF46689">
    <property type="entry name" value="Homeodomain-like"/>
    <property type="match status" value="2"/>
</dbReference>
<accession>A0A3P3TYF1</accession>
<dbReference type="PROSITE" id="PS00041">
    <property type="entry name" value="HTH_ARAC_FAMILY_1"/>
    <property type="match status" value="1"/>
</dbReference>
<gene>
    <name evidence="5" type="ORF">EHV15_07860</name>
</gene>
<feature type="domain" description="HTH araC/xylS-type" evidence="4">
    <location>
        <begin position="220"/>
        <end position="318"/>
    </location>
</feature>
<dbReference type="InterPro" id="IPR018060">
    <property type="entry name" value="HTH_AraC"/>
</dbReference>
<organism evidence="5 6">
    <name type="scientific">Paenibacillus oralis</name>
    <dbReference type="NCBI Taxonomy" id="2490856"/>
    <lineage>
        <taxon>Bacteria</taxon>
        <taxon>Bacillati</taxon>
        <taxon>Bacillota</taxon>
        <taxon>Bacilli</taxon>
        <taxon>Bacillales</taxon>
        <taxon>Paenibacillaceae</taxon>
        <taxon>Paenibacillus</taxon>
    </lineage>
</organism>
<dbReference type="InterPro" id="IPR037923">
    <property type="entry name" value="HTH-like"/>
</dbReference>
<dbReference type="EMBL" id="RRCN01000001">
    <property type="protein sequence ID" value="RRJ62860.1"/>
    <property type="molecule type" value="Genomic_DNA"/>
</dbReference>
<comment type="caution">
    <text evidence="5">The sequence shown here is derived from an EMBL/GenBank/DDBJ whole genome shotgun (WGS) entry which is preliminary data.</text>
</comment>
<dbReference type="Pfam" id="PF12833">
    <property type="entry name" value="HTH_18"/>
    <property type="match status" value="1"/>
</dbReference>
<evidence type="ECO:0000313" key="6">
    <source>
        <dbReference type="Proteomes" id="UP000267017"/>
    </source>
</evidence>
<evidence type="ECO:0000256" key="3">
    <source>
        <dbReference type="ARBA" id="ARBA00023163"/>
    </source>
</evidence>
<dbReference type="PRINTS" id="PR00032">
    <property type="entry name" value="HTHARAC"/>
</dbReference>
<proteinExistence type="predicted"/>
<dbReference type="Gene3D" id="2.60.120.10">
    <property type="entry name" value="Jelly Rolls"/>
    <property type="match status" value="1"/>
</dbReference>
<dbReference type="SUPFAM" id="SSF51215">
    <property type="entry name" value="Regulatory protein AraC"/>
    <property type="match status" value="1"/>
</dbReference>
<dbReference type="Gene3D" id="1.10.10.60">
    <property type="entry name" value="Homeodomain-like"/>
    <property type="match status" value="2"/>
</dbReference>
<dbReference type="PROSITE" id="PS01124">
    <property type="entry name" value="HTH_ARAC_FAMILY_2"/>
    <property type="match status" value="1"/>
</dbReference>
<dbReference type="PANTHER" id="PTHR43280">
    <property type="entry name" value="ARAC-FAMILY TRANSCRIPTIONAL REGULATOR"/>
    <property type="match status" value="1"/>
</dbReference>
<protein>
    <submittedName>
        <fullName evidence="5">AraC family transcriptional regulator</fullName>
    </submittedName>
</protein>
<dbReference type="GO" id="GO:0043565">
    <property type="term" value="F:sequence-specific DNA binding"/>
    <property type="evidence" value="ECO:0007669"/>
    <property type="project" value="InterPro"/>
</dbReference>
<evidence type="ECO:0000259" key="4">
    <source>
        <dbReference type="PROSITE" id="PS01124"/>
    </source>
</evidence>
<dbReference type="InterPro" id="IPR009057">
    <property type="entry name" value="Homeodomain-like_sf"/>
</dbReference>
<dbReference type="Proteomes" id="UP000267017">
    <property type="component" value="Unassembled WGS sequence"/>
</dbReference>
<evidence type="ECO:0000256" key="2">
    <source>
        <dbReference type="ARBA" id="ARBA00023125"/>
    </source>
</evidence>
<dbReference type="AlphaFoldDB" id="A0A3P3TYF1"/>
<dbReference type="InterPro" id="IPR003313">
    <property type="entry name" value="AraC-bd"/>
</dbReference>
<dbReference type="SMART" id="SM00342">
    <property type="entry name" value="HTH_ARAC"/>
    <property type="match status" value="1"/>
</dbReference>
<sequence length="323" mass="37341">MRAITARLLLNWSPDSTFFAEMDWGSKFTCGRGRTGMNIEGQLEPIERHFTIEAVRQPGRFTMVGEHFHDAWEIYYLVSGERCYFIKNQTYHIRGGDVVLIPMDVLHKTSPSGRLSQPHERILINFRTEAFAGYLPGREGEINRLFEDYPVVRLTAEEQNFMQPLFSRMLAEQSRRETGYEDYCRLLLSELLLNLVRLAENRPVDDGEAEAGKRPYREIAEVAKYITAHYEENLSLSGLAGRFHLSPYYLSHIFPRVTGMTLVAYINRVRIEQACRLLRETELPVTEIAYRVGYQSGTHFGRVFKKVKGISPQGYRREQGMLG</sequence>
<dbReference type="Pfam" id="PF02311">
    <property type="entry name" value="AraC_binding"/>
    <property type="match status" value="1"/>
</dbReference>
<dbReference type="InterPro" id="IPR018062">
    <property type="entry name" value="HTH_AraC-typ_CS"/>
</dbReference>
<keyword evidence="6" id="KW-1185">Reference proteome</keyword>
<dbReference type="OrthoDB" id="506156at2"/>
<dbReference type="InterPro" id="IPR014710">
    <property type="entry name" value="RmlC-like_jellyroll"/>
</dbReference>
<dbReference type="GO" id="GO:0003700">
    <property type="term" value="F:DNA-binding transcription factor activity"/>
    <property type="evidence" value="ECO:0007669"/>
    <property type="project" value="InterPro"/>
</dbReference>